<proteinExistence type="inferred from homology"/>
<dbReference type="InterPro" id="IPR011706">
    <property type="entry name" value="Cu-oxidase_C"/>
</dbReference>
<comment type="subcellular location">
    <subcellularLocation>
        <location evidence="2">Secreted</location>
    </subcellularLocation>
</comment>
<feature type="domain" description="Plastocyanin-like" evidence="13">
    <location>
        <begin position="44"/>
        <end position="146"/>
    </location>
</feature>
<evidence type="ECO:0000256" key="9">
    <source>
        <dbReference type="ARBA" id="ARBA00023180"/>
    </source>
</evidence>
<keyword evidence="10" id="KW-0732">Signal</keyword>
<dbReference type="Pfam" id="PF00394">
    <property type="entry name" value="Cu-oxidase"/>
    <property type="match status" value="1"/>
</dbReference>
<dbReference type="GO" id="GO:0016491">
    <property type="term" value="F:oxidoreductase activity"/>
    <property type="evidence" value="ECO:0007669"/>
    <property type="project" value="UniProtKB-KW"/>
</dbReference>
<keyword evidence="15" id="KW-1185">Reference proteome</keyword>
<feature type="signal peptide" evidence="10">
    <location>
        <begin position="1"/>
        <end position="35"/>
    </location>
</feature>
<evidence type="ECO:0000256" key="1">
    <source>
        <dbReference type="ARBA" id="ARBA00001935"/>
    </source>
</evidence>
<dbReference type="PANTHER" id="PTHR11709:SF394">
    <property type="entry name" value="FI03373P-RELATED"/>
    <property type="match status" value="1"/>
</dbReference>
<keyword evidence="8" id="KW-0186">Copper</keyword>
<keyword evidence="5" id="KW-0479">Metal-binding</keyword>
<evidence type="ECO:0000256" key="7">
    <source>
        <dbReference type="ARBA" id="ARBA00023002"/>
    </source>
</evidence>
<feature type="chain" id="PRO_5042087334" evidence="10">
    <location>
        <begin position="36"/>
        <end position="559"/>
    </location>
</feature>
<dbReference type="EMBL" id="JAUIZM010000087">
    <property type="protein sequence ID" value="KAK1349494.1"/>
    <property type="molecule type" value="Genomic_DNA"/>
</dbReference>
<reference evidence="14" key="2">
    <citation type="submission" date="2023-05" db="EMBL/GenBank/DDBJ databases">
        <authorList>
            <person name="Schelkunov M.I."/>
        </authorList>
    </citation>
    <scope>NUCLEOTIDE SEQUENCE</scope>
    <source>
        <strain evidence="14">Hsosn_3</strain>
        <tissue evidence="14">Leaf</tissue>
    </source>
</reference>
<dbReference type="Gene3D" id="2.60.40.420">
    <property type="entry name" value="Cupredoxins - blue copper proteins"/>
    <property type="match status" value="3"/>
</dbReference>
<evidence type="ECO:0000256" key="3">
    <source>
        <dbReference type="ARBA" id="ARBA00010609"/>
    </source>
</evidence>
<evidence type="ECO:0000256" key="5">
    <source>
        <dbReference type="ARBA" id="ARBA00022723"/>
    </source>
</evidence>
<dbReference type="Pfam" id="PF07732">
    <property type="entry name" value="Cu-oxidase_3"/>
    <property type="match status" value="1"/>
</dbReference>
<evidence type="ECO:0000256" key="10">
    <source>
        <dbReference type="SAM" id="SignalP"/>
    </source>
</evidence>
<dbReference type="CDD" id="cd13893">
    <property type="entry name" value="CuRO_3_AAO"/>
    <property type="match status" value="1"/>
</dbReference>
<dbReference type="PANTHER" id="PTHR11709">
    <property type="entry name" value="MULTI-COPPER OXIDASE"/>
    <property type="match status" value="1"/>
</dbReference>
<gene>
    <name evidence="14" type="ORF">POM88_054804</name>
</gene>
<evidence type="ECO:0000313" key="15">
    <source>
        <dbReference type="Proteomes" id="UP001237642"/>
    </source>
</evidence>
<evidence type="ECO:0000259" key="12">
    <source>
        <dbReference type="Pfam" id="PF07731"/>
    </source>
</evidence>
<dbReference type="Pfam" id="PF07731">
    <property type="entry name" value="Cu-oxidase_2"/>
    <property type="match status" value="1"/>
</dbReference>
<comment type="cofactor">
    <cofactor evidence="1">
        <name>Cu cation</name>
        <dbReference type="ChEBI" id="CHEBI:23378"/>
    </cofactor>
</comment>
<keyword evidence="4" id="KW-0964">Secreted</keyword>
<dbReference type="GO" id="GO:0005507">
    <property type="term" value="F:copper ion binding"/>
    <property type="evidence" value="ECO:0007669"/>
    <property type="project" value="InterPro"/>
</dbReference>
<dbReference type="InterPro" id="IPR001117">
    <property type="entry name" value="Cu-oxidase_2nd"/>
</dbReference>
<evidence type="ECO:0000313" key="14">
    <source>
        <dbReference type="EMBL" id="KAK1349494.1"/>
    </source>
</evidence>
<dbReference type="Proteomes" id="UP001237642">
    <property type="component" value="Unassembled WGS sequence"/>
</dbReference>
<dbReference type="InterPro" id="IPR045087">
    <property type="entry name" value="Cu-oxidase_fam"/>
</dbReference>
<comment type="caution">
    <text evidence="14">The sequence shown here is derived from an EMBL/GenBank/DDBJ whole genome shotgun (WGS) entry which is preliminary data.</text>
</comment>
<dbReference type="InterPro" id="IPR033138">
    <property type="entry name" value="Cu_oxidase_CS"/>
</dbReference>
<feature type="domain" description="Plastocyanin-like" evidence="11">
    <location>
        <begin position="159"/>
        <end position="295"/>
    </location>
</feature>
<protein>
    <submittedName>
        <fullName evidence="14">L-ascorbate oxidase</fullName>
    </submittedName>
</protein>
<dbReference type="InterPro" id="IPR002355">
    <property type="entry name" value="Cu_oxidase_Cu_BS"/>
</dbReference>
<feature type="domain" description="Plastocyanin-like" evidence="12">
    <location>
        <begin position="414"/>
        <end position="530"/>
    </location>
</feature>
<dbReference type="GO" id="GO:0005576">
    <property type="term" value="C:extracellular region"/>
    <property type="evidence" value="ECO:0007669"/>
    <property type="project" value="UniProtKB-SubCell"/>
</dbReference>
<dbReference type="PROSITE" id="PS00079">
    <property type="entry name" value="MULTICOPPER_OXIDASE1"/>
    <property type="match status" value="1"/>
</dbReference>
<evidence type="ECO:0000259" key="11">
    <source>
        <dbReference type="Pfam" id="PF00394"/>
    </source>
</evidence>
<name>A0AAD8GMW0_9APIA</name>
<reference evidence="14" key="1">
    <citation type="submission" date="2023-02" db="EMBL/GenBank/DDBJ databases">
        <title>Genome of toxic invasive species Heracleum sosnowskyi carries increased number of genes despite the absence of recent whole-genome duplications.</title>
        <authorList>
            <person name="Schelkunov M."/>
            <person name="Shtratnikova V."/>
            <person name="Makarenko M."/>
            <person name="Klepikova A."/>
            <person name="Omelchenko D."/>
            <person name="Novikova G."/>
            <person name="Obukhova E."/>
            <person name="Bogdanov V."/>
            <person name="Penin A."/>
            <person name="Logacheva M."/>
        </authorList>
    </citation>
    <scope>NUCLEOTIDE SEQUENCE</scope>
    <source>
        <strain evidence="14">Hsosn_3</strain>
        <tissue evidence="14">Leaf</tissue>
    </source>
</reference>
<evidence type="ECO:0000256" key="8">
    <source>
        <dbReference type="ARBA" id="ARBA00023008"/>
    </source>
</evidence>
<keyword evidence="7" id="KW-0560">Oxidoreductase</keyword>
<sequence>MGFLPDPRSSRTSTGVASLFLFCCLPIFLVQSSTAGVIDLKWTVEYMHWSPDCIESVVIGINGNFPGPTITATAGDLINIELTNHLHTEGVVIHWHGITQKGTPWADGTASISQCAINAGETFVYSFTVEKAGTFFYHGHYGMQRSAECTQTRQEVDLSGVPIRFIGEPQAILINGRGQYACSAAAHFDGKAVCSPKCKPEPLKVEPGKTYRIRLASTTALSSLNFMIQDHKLDVVEADGNYVERFSVDDLDIYSGESYSVLLRTKEDAKGNYWISIGVRGRDSDTPPALTILNYLPTEWEKHPNSAPPVHPKWNNYTHSKSFSNKIKALNAPKLEGYNYKPPPEKQNRRILLLNTQNTIKERIKWTINDISLTLPSTPYLGAIKYSLDKAFDQQSLPDRYSNPDYDIMVPPLNTAAISSSAVYNLPSDVTIDVVLQNANMLKDDHCEIHPWHLHGHDFWVLGYGEGKFIDAEHEGKFNLVDPPLRNTVVVYPYGWTALRFRTDNPGVWAFHCHIEPHLHMGMGVIFAEGIEEIKKMSINKKALVCGLTGEKFMDSYKE</sequence>
<evidence type="ECO:0000259" key="13">
    <source>
        <dbReference type="Pfam" id="PF07732"/>
    </source>
</evidence>
<evidence type="ECO:0000256" key="2">
    <source>
        <dbReference type="ARBA" id="ARBA00004613"/>
    </source>
</evidence>
<evidence type="ECO:0000256" key="6">
    <source>
        <dbReference type="ARBA" id="ARBA00022737"/>
    </source>
</evidence>
<dbReference type="GO" id="GO:0009506">
    <property type="term" value="C:plasmodesma"/>
    <property type="evidence" value="ECO:0007669"/>
    <property type="project" value="TreeGrafter"/>
</dbReference>
<evidence type="ECO:0000256" key="4">
    <source>
        <dbReference type="ARBA" id="ARBA00022525"/>
    </source>
</evidence>
<comment type="similarity">
    <text evidence="3">Belongs to the multicopper oxidase family.</text>
</comment>
<dbReference type="InterPro" id="IPR011707">
    <property type="entry name" value="Cu-oxidase-like_N"/>
</dbReference>
<keyword evidence="9" id="KW-0325">Glycoprotein</keyword>
<keyword evidence="6" id="KW-0677">Repeat</keyword>
<organism evidence="14 15">
    <name type="scientific">Heracleum sosnowskyi</name>
    <dbReference type="NCBI Taxonomy" id="360622"/>
    <lineage>
        <taxon>Eukaryota</taxon>
        <taxon>Viridiplantae</taxon>
        <taxon>Streptophyta</taxon>
        <taxon>Embryophyta</taxon>
        <taxon>Tracheophyta</taxon>
        <taxon>Spermatophyta</taxon>
        <taxon>Magnoliopsida</taxon>
        <taxon>eudicotyledons</taxon>
        <taxon>Gunneridae</taxon>
        <taxon>Pentapetalae</taxon>
        <taxon>asterids</taxon>
        <taxon>campanulids</taxon>
        <taxon>Apiales</taxon>
        <taxon>Apiaceae</taxon>
        <taxon>Apioideae</taxon>
        <taxon>apioid superclade</taxon>
        <taxon>Tordylieae</taxon>
        <taxon>Tordyliinae</taxon>
        <taxon>Heracleum</taxon>
    </lineage>
</organism>
<dbReference type="AlphaFoldDB" id="A0AAD8GMW0"/>
<dbReference type="PROSITE" id="PS00080">
    <property type="entry name" value="MULTICOPPER_OXIDASE2"/>
    <property type="match status" value="1"/>
</dbReference>
<accession>A0AAD8GMW0</accession>
<dbReference type="InterPro" id="IPR008972">
    <property type="entry name" value="Cupredoxin"/>
</dbReference>
<dbReference type="InterPro" id="IPR034267">
    <property type="entry name" value="CuRO_3_AAO"/>
</dbReference>
<dbReference type="SUPFAM" id="SSF49503">
    <property type="entry name" value="Cupredoxins"/>
    <property type="match status" value="3"/>
</dbReference>